<organism evidence="8 9">
    <name type="scientific">Agrilus planipennis</name>
    <name type="common">Emerald ash borer</name>
    <name type="synonym">Agrilus marcopoli</name>
    <dbReference type="NCBI Taxonomy" id="224129"/>
    <lineage>
        <taxon>Eukaryota</taxon>
        <taxon>Metazoa</taxon>
        <taxon>Ecdysozoa</taxon>
        <taxon>Arthropoda</taxon>
        <taxon>Hexapoda</taxon>
        <taxon>Insecta</taxon>
        <taxon>Pterygota</taxon>
        <taxon>Neoptera</taxon>
        <taxon>Endopterygota</taxon>
        <taxon>Coleoptera</taxon>
        <taxon>Polyphaga</taxon>
        <taxon>Elateriformia</taxon>
        <taxon>Buprestoidea</taxon>
        <taxon>Buprestidae</taxon>
        <taxon>Agrilinae</taxon>
        <taxon>Agrilus</taxon>
    </lineage>
</organism>
<evidence type="ECO:0000313" key="8">
    <source>
        <dbReference type="Proteomes" id="UP000192223"/>
    </source>
</evidence>
<evidence type="ECO:0000256" key="2">
    <source>
        <dbReference type="ARBA" id="ARBA00022771"/>
    </source>
</evidence>
<dbReference type="OrthoDB" id="8196774at2759"/>
<keyword evidence="3" id="KW-0862">Zinc</keyword>
<feature type="domain" description="THAP-type" evidence="7">
    <location>
        <begin position="6"/>
        <end position="93"/>
    </location>
</feature>
<evidence type="ECO:0000313" key="10">
    <source>
        <dbReference type="RefSeq" id="XP_025834099.1"/>
    </source>
</evidence>
<proteinExistence type="predicted"/>
<dbReference type="GeneID" id="108739535"/>
<dbReference type="InterPro" id="IPR006612">
    <property type="entry name" value="THAP_Znf"/>
</dbReference>
<dbReference type="GO" id="GO:0008270">
    <property type="term" value="F:zinc ion binding"/>
    <property type="evidence" value="ECO:0007669"/>
    <property type="project" value="UniProtKB-KW"/>
</dbReference>
<accession>A0A7F5RDQ2</accession>
<dbReference type="GO" id="GO:0003677">
    <property type="term" value="F:DNA binding"/>
    <property type="evidence" value="ECO:0007669"/>
    <property type="project" value="UniProtKB-UniRule"/>
</dbReference>
<dbReference type="RefSeq" id="XP_025834098.1">
    <property type="nucleotide sequence ID" value="XM_025978313.1"/>
</dbReference>
<dbReference type="PROSITE" id="PS50950">
    <property type="entry name" value="ZF_THAP"/>
    <property type="match status" value="1"/>
</dbReference>
<feature type="region of interest" description="Disordered" evidence="6">
    <location>
        <begin position="146"/>
        <end position="221"/>
    </location>
</feature>
<dbReference type="SUPFAM" id="SSF57716">
    <property type="entry name" value="Glucocorticoid receptor-like (DNA-binding domain)"/>
    <property type="match status" value="1"/>
</dbReference>
<dbReference type="KEGG" id="apln:108739535"/>
<evidence type="ECO:0000256" key="3">
    <source>
        <dbReference type="ARBA" id="ARBA00022833"/>
    </source>
</evidence>
<keyword evidence="4 5" id="KW-0238">DNA-binding</keyword>
<dbReference type="AlphaFoldDB" id="A0A7F5RDQ2"/>
<evidence type="ECO:0000313" key="9">
    <source>
        <dbReference type="RefSeq" id="XP_025834098.1"/>
    </source>
</evidence>
<name>A0A7F5RDQ2_AGRPL</name>
<sequence>MPTPKMSYRWCYVPNCGNTTRKTPGKLFFCVPLEERMKKKWFGVARRKYIPTKTRLFCCEDHFILKHDMENYLKYSLTGTAKKLKKDVLPHIFNCQNNRKVTENLCSPLKKRSCQTQVMETIKESTATYSGSSNSEEIGENESLNVIENGQNEKQSDAVAKTNERKRSCSTESTTEGSESNNFTLERRGTAELGTKNGKEFNSESLNADPENSDEKEKQNVAAVNSIQKDFLTEVTLENSDVNSDDQPFTLRGYKRRRRNLMKWSDEEKQVTEKFFRRHINLRISPKKREVLQLIKLHPKLFKDRKWDVIKVYVCNKYNSKSKSMALSPVQTDSIDLESDGMSCDSARRKEIE</sequence>
<evidence type="ECO:0000256" key="5">
    <source>
        <dbReference type="PROSITE-ProRule" id="PRU00309"/>
    </source>
</evidence>
<keyword evidence="2 5" id="KW-0863">Zinc-finger</keyword>
<dbReference type="Pfam" id="PF05485">
    <property type="entry name" value="THAP"/>
    <property type="match status" value="1"/>
</dbReference>
<keyword evidence="8" id="KW-1185">Reference proteome</keyword>
<evidence type="ECO:0000256" key="4">
    <source>
        <dbReference type="ARBA" id="ARBA00023125"/>
    </source>
</evidence>
<evidence type="ECO:0000259" key="7">
    <source>
        <dbReference type="PROSITE" id="PS50950"/>
    </source>
</evidence>
<reference evidence="9 10" key="1">
    <citation type="submission" date="2025-04" db="UniProtKB">
        <authorList>
            <consortium name="RefSeq"/>
        </authorList>
    </citation>
    <scope>IDENTIFICATION</scope>
    <source>
        <tissue evidence="9 10">Entire body</tissue>
    </source>
</reference>
<dbReference type="SMART" id="SM00980">
    <property type="entry name" value="THAP"/>
    <property type="match status" value="1"/>
</dbReference>
<evidence type="ECO:0000256" key="6">
    <source>
        <dbReference type="SAM" id="MobiDB-lite"/>
    </source>
</evidence>
<dbReference type="RefSeq" id="XP_025834099.1">
    <property type="nucleotide sequence ID" value="XM_025978314.1"/>
</dbReference>
<keyword evidence="1" id="KW-0479">Metal-binding</keyword>
<feature type="compositionally biased region" description="Low complexity" evidence="6">
    <location>
        <begin position="170"/>
        <end position="180"/>
    </location>
</feature>
<evidence type="ECO:0000256" key="1">
    <source>
        <dbReference type="ARBA" id="ARBA00022723"/>
    </source>
</evidence>
<protein>
    <submittedName>
        <fullName evidence="9 10">Uncharacterized protein LOC108739535 isoform X1</fullName>
    </submittedName>
</protein>
<gene>
    <name evidence="9 10" type="primary">LOC108739535</name>
</gene>
<dbReference type="Proteomes" id="UP000192223">
    <property type="component" value="Unplaced"/>
</dbReference>